<keyword evidence="3" id="KW-0067">ATP-binding</keyword>
<dbReference type="InterPro" id="IPR013126">
    <property type="entry name" value="Hsp_70_fam"/>
</dbReference>
<comment type="caution">
    <text evidence="6">The sequence shown here is derived from an EMBL/GenBank/DDBJ whole genome shotgun (WGS) entry which is preliminary data.</text>
</comment>
<dbReference type="Pfam" id="PF00012">
    <property type="entry name" value="HSP70"/>
    <property type="match status" value="1"/>
</dbReference>
<dbReference type="PANTHER" id="PTHR42749:SF1">
    <property type="entry name" value="CELL SHAPE-DETERMINING PROTEIN MREB"/>
    <property type="match status" value="1"/>
</dbReference>
<dbReference type="SUPFAM" id="SSF53067">
    <property type="entry name" value="Actin-like ATPase domain"/>
    <property type="match status" value="2"/>
</dbReference>
<proteinExistence type="inferred from homology"/>
<dbReference type="Gene3D" id="3.90.640.10">
    <property type="entry name" value="Actin, Chain A, domain 4"/>
    <property type="match status" value="1"/>
</dbReference>
<dbReference type="InterPro" id="IPR018181">
    <property type="entry name" value="Heat_shock_70_CS"/>
</dbReference>
<organism evidence="6 7">
    <name type="scientific">Dactylosporangium vinaceum</name>
    <dbReference type="NCBI Taxonomy" id="53362"/>
    <lineage>
        <taxon>Bacteria</taxon>
        <taxon>Bacillati</taxon>
        <taxon>Actinomycetota</taxon>
        <taxon>Actinomycetes</taxon>
        <taxon>Micromonosporales</taxon>
        <taxon>Micromonosporaceae</taxon>
        <taxon>Dactylosporangium</taxon>
    </lineage>
</organism>
<dbReference type="PANTHER" id="PTHR42749">
    <property type="entry name" value="CELL SHAPE-DETERMINING PROTEIN MREB"/>
    <property type="match status" value="1"/>
</dbReference>
<evidence type="ECO:0000256" key="3">
    <source>
        <dbReference type="ARBA" id="ARBA00022840"/>
    </source>
</evidence>
<keyword evidence="2" id="KW-0547">Nucleotide-binding</keyword>
<dbReference type="RefSeq" id="WP_223094852.1">
    <property type="nucleotide sequence ID" value="NZ_CP061913.1"/>
</dbReference>
<keyword evidence="4" id="KW-0346">Stress response</keyword>
<evidence type="ECO:0000256" key="2">
    <source>
        <dbReference type="ARBA" id="ARBA00022741"/>
    </source>
</evidence>
<dbReference type="Proteomes" id="UP001589608">
    <property type="component" value="Unassembled WGS sequence"/>
</dbReference>
<evidence type="ECO:0000256" key="1">
    <source>
        <dbReference type="ARBA" id="ARBA00007381"/>
    </source>
</evidence>
<name>A0ABV5MKI3_9ACTN</name>
<reference evidence="6 7" key="1">
    <citation type="submission" date="2024-09" db="EMBL/GenBank/DDBJ databases">
        <authorList>
            <person name="Sun Q."/>
            <person name="Mori K."/>
        </authorList>
    </citation>
    <scope>NUCLEOTIDE SEQUENCE [LARGE SCALE GENOMIC DNA]</scope>
    <source>
        <strain evidence="6 7">JCM 3307</strain>
    </source>
</reference>
<evidence type="ECO:0000313" key="6">
    <source>
        <dbReference type="EMBL" id="MFB9449341.1"/>
    </source>
</evidence>
<gene>
    <name evidence="6" type="ORF">ACFFTR_40225</name>
</gene>
<accession>A0ABV5MKI3</accession>
<evidence type="ECO:0000256" key="5">
    <source>
        <dbReference type="ARBA" id="ARBA00023186"/>
    </source>
</evidence>
<evidence type="ECO:0000313" key="7">
    <source>
        <dbReference type="Proteomes" id="UP001589608"/>
    </source>
</evidence>
<keyword evidence="7" id="KW-1185">Reference proteome</keyword>
<dbReference type="Gene3D" id="3.30.420.40">
    <property type="match status" value="2"/>
</dbReference>
<dbReference type="EMBL" id="JBHMCA010000066">
    <property type="protein sequence ID" value="MFB9449341.1"/>
    <property type="molecule type" value="Genomic_DNA"/>
</dbReference>
<keyword evidence="5" id="KW-0143">Chaperone</keyword>
<dbReference type="InterPro" id="IPR043129">
    <property type="entry name" value="ATPase_NBD"/>
</dbReference>
<sequence>MELGIDLGTSTTVAYLRRDDGTTEPVLFDGTPLMPSAVYADPAAGSAVDSAGHLLTGRDAIHSARAHPERFEPSPKRHIDRAAIEPMIGALLRRVAAEAARTAGAPAAAVTLTHPAAWGPDRRAVLQRAAAAAGLHNVRLVPEPVAAAAFHLRRHATGPSDLLVYDLGAGTFDVAIVRYAPPGHLSVLCCGGLDDLGGLDLDASIVALLRVRCGSPEQWSRLDNPVTVADRAAQRQLWDDVRTAKEMLSRTATTTLFVPLVEREQVLTRAELEQLAGPLVQRTLHAVSMTIQACPVPLQPLGGVVLVGGASRMPLVGSMLRGALNTPVTLIDQPELVVAAGSIDPVLTGAPAPVRPFAPAPPAGPGYAPPPPVMVMAPPPVVLMPPPPPAGPPAMITIVELITVSTPRLTGVTLRGQLHAGFGVVEHVFPTDDEGRLLLFADPNAMARHAAAVGPRDPLLGVPPARVRNDGSDDLCFDLDLLLEHLGAEPETWLPGYVCRCRDLAAQLAVFLDLDGTDDLIGPGSTIDRADDILRRHRGEPSARSARRKLARLDHAQLIEDWVDLIELIEAATVQPTVR</sequence>
<protein>
    <submittedName>
        <fullName evidence="6">Hsp70 family protein</fullName>
    </submittedName>
</protein>
<dbReference type="PRINTS" id="PR00301">
    <property type="entry name" value="HEATSHOCK70"/>
</dbReference>
<comment type="similarity">
    <text evidence="1">Belongs to the heat shock protein 70 family.</text>
</comment>
<dbReference type="PROSITE" id="PS01036">
    <property type="entry name" value="HSP70_3"/>
    <property type="match status" value="1"/>
</dbReference>
<evidence type="ECO:0000256" key="4">
    <source>
        <dbReference type="ARBA" id="ARBA00023016"/>
    </source>
</evidence>